<dbReference type="Pfam" id="PF05853">
    <property type="entry name" value="BKACE"/>
    <property type="match status" value="1"/>
</dbReference>
<dbReference type="GO" id="GO:0043720">
    <property type="term" value="F:3-keto-5-aminohexanoate cleavage activity"/>
    <property type="evidence" value="ECO:0007669"/>
    <property type="project" value="InterPro"/>
</dbReference>
<dbReference type="EMBL" id="QEYD01000005">
    <property type="protein sequence ID" value="PWE29178.1"/>
    <property type="molecule type" value="Genomic_DNA"/>
</dbReference>
<proteinExistence type="predicted"/>
<keyword evidence="3" id="KW-0479">Metal-binding</keyword>
<evidence type="ECO:0000256" key="1">
    <source>
        <dbReference type="ARBA" id="ARBA00001947"/>
    </source>
</evidence>
<evidence type="ECO:0000256" key="2">
    <source>
        <dbReference type="ARBA" id="ARBA00022679"/>
    </source>
</evidence>
<evidence type="ECO:0000313" key="5">
    <source>
        <dbReference type="EMBL" id="PWE29178.1"/>
    </source>
</evidence>
<dbReference type="PANTHER" id="PTHR37418">
    <property type="entry name" value="3-KETO-5-AMINOHEXANOATE CLEAVAGE ENZYME-RELATED"/>
    <property type="match status" value="1"/>
</dbReference>
<keyword evidence="5" id="KW-0032">Aminotransferase</keyword>
<comment type="caution">
    <text evidence="5">The sequence shown here is derived from an EMBL/GenBank/DDBJ whole genome shotgun (WGS) entry which is preliminary data.</text>
</comment>
<evidence type="ECO:0000256" key="3">
    <source>
        <dbReference type="ARBA" id="ARBA00022723"/>
    </source>
</evidence>
<dbReference type="AlphaFoldDB" id="A0A2U2CBA3"/>
<keyword evidence="2 5" id="KW-0808">Transferase</keyword>
<dbReference type="GeneID" id="94365270"/>
<dbReference type="InterPro" id="IPR008567">
    <property type="entry name" value="BKACE"/>
</dbReference>
<sequence>MSRLSPLPRIMVAPNGARRTKADHPALPVTIVETARAAAACHAAGAGAIHAHLRDAEGRHWLDAGAYGELIAEIARLAPDMPVQITTEAAGRYDPAAQRALLRDIRPEGVSIALTEMLADGDRKAARACYHALAEAGTAVQHILYEADQLDLLAREQAAGTIPPGDLQTLFVLGRYTEGQHSEPAMLDPFLDRLSALGVTGDWALCAFGPTETACLAEALRRGGCARVGFENNLWMADGSLAADNAARVAEIAALL</sequence>
<keyword evidence="4" id="KW-0862">Zinc</keyword>
<evidence type="ECO:0000256" key="4">
    <source>
        <dbReference type="ARBA" id="ARBA00022833"/>
    </source>
</evidence>
<dbReference type="GO" id="GO:0046872">
    <property type="term" value="F:metal ion binding"/>
    <property type="evidence" value="ECO:0007669"/>
    <property type="project" value="UniProtKB-KW"/>
</dbReference>
<organism evidence="5 6">
    <name type="scientific">Pararhodobacter marinus</name>
    <dbReference type="NCBI Taxonomy" id="2184063"/>
    <lineage>
        <taxon>Bacteria</taxon>
        <taxon>Pseudomonadati</taxon>
        <taxon>Pseudomonadota</taxon>
        <taxon>Alphaproteobacteria</taxon>
        <taxon>Rhodobacterales</taxon>
        <taxon>Paracoccaceae</taxon>
        <taxon>Pararhodobacter</taxon>
    </lineage>
</organism>
<dbReference type="OrthoDB" id="9805277at2"/>
<protein>
    <submittedName>
        <fullName evidence="5">Class III aminotransferase</fullName>
    </submittedName>
</protein>
<accession>A0A2U2CBA3</accession>
<reference evidence="5 6" key="1">
    <citation type="submission" date="2018-05" db="EMBL/GenBank/DDBJ databases">
        <title>Pararhodobacter marina sp. nov., isolated from deep-sea water of the Indian Ocean.</title>
        <authorList>
            <person name="Lai Q.Sr."/>
            <person name="Liu X."/>
            <person name="Shao Z."/>
        </authorList>
    </citation>
    <scope>NUCLEOTIDE SEQUENCE [LARGE SCALE GENOMIC DNA]</scope>
    <source>
        <strain evidence="5 6">CIC4N-9</strain>
    </source>
</reference>
<dbReference type="Gene3D" id="3.20.20.70">
    <property type="entry name" value="Aldolase class I"/>
    <property type="match status" value="1"/>
</dbReference>
<dbReference type="InterPro" id="IPR013785">
    <property type="entry name" value="Aldolase_TIM"/>
</dbReference>
<dbReference type="Proteomes" id="UP000244940">
    <property type="component" value="Unassembled WGS sequence"/>
</dbReference>
<dbReference type="GO" id="GO:0008483">
    <property type="term" value="F:transaminase activity"/>
    <property type="evidence" value="ECO:0007669"/>
    <property type="project" value="UniProtKB-KW"/>
</dbReference>
<keyword evidence="6" id="KW-1185">Reference proteome</keyword>
<comment type="cofactor">
    <cofactor evidence="1">
        <name>Zn(2+)</name>
        <dbReference type="ChEBI" id="CHEBI:29105"/>
    </cofactor>
</comment>
<dbReference type="RefSeq" id="WP_109533227.1">
    <property type="nucleotide sequence ID" value="NZ_QEYD01000005.1"/>
</dbReference>
<gene>
    <name evidence="5" type="ORF">C4N9_10240</name>
</gene>
<dbReference type="PANTHER" id="PTHR37418:SF2">
    <property type="entry name" value="3-KETO-5-AMINOHEXANOATE CLEAVAGE ENZYME"/>
    <property type="match status" value="1"/>
</dbReference>
<evidence type="ECO:0000313" key="6">
    <source>
        <dbReference type="Proteomes" id="UP000244940"/>
    </source>
</evidence>
<name>A0A2U2CBA3_9RHOB</name>